<sequence>MSKLQQFFNKGADEPNKDKYIACLLYGAIGDTIGFRNGIWETLNFTKTKKMSREKILEEANATDTIICEFVDLGGITGINLKGWKISDDTILHIANARGLSAKYKDMKRLYVNIMNEYMAAYTSEFEKIRNPGIHTLHSFEKIKKGEDWEYFPYDSNAGGSGGSMRSMCIGLAFHRAEDIDKLIEVAFISTRITHNNGIACLGSVVSALFTSFGIRDIPPLEWATRLIKLLDGDKVDKCIVKNVRKDDVEKYKYDKDTFTNKWKMYIEDNFDKNKFTITRSQRLFSAARLRNLFEKYSENKDIFFPGSGGDDSVIIAYDALLIAEMSWEKLVYKAMLHAGDNDTVGSIAAAWFGAYYGRKIVDGQISYIIPGNLWIHLEKQDEICELGEQLYDKYYK</sequence>
<keyword evidence="2 3" id="KW-0378">Hydrolase</keyword>
<dbReference type="InterPro" id="IPR050792">
    <property type="entry name" value="ADP-ribosylglycohydrolase"/>
</dbReference>
<dbReference type="InterPro" id="IPR005502">
    <property type="entry name" value="Ribosyl_crysJ1"/>
</dbReference>
<dbReference type="SUPFAM" id="SSF101478">
    <property type="entry name" value="ADP-ribosylglycohydrolase"/>
    <property type="match status" value="1"/>
</dbReference>
<dbReference type="Pfam" id="PF03747">
    <property type="entry name" value="ADP_ribosyl_GH"/>
    <property type="match status" value="1"/>
</dbReference>
<evidence type="ECO:0000256" key="2">
    <source>
        <dbReference type="ARBA" id="ARBA00022801"/>
    </source>
</evidence>
<evidence type="ECO:0000313" key="3">
    <source>
        <dbReference type="EMBL" id="AYV79769.1"/>
    </source>
</evidence>
<dbReference type="EMBL" id="MK072179">
    <property type="protein sequence ID" value="AYV79769.1"/>
    <property type="molecule type" value="Genomic_DNA"/>
</dbReference>
<reference evidence="3" key="1">
    <citation type="submission" date="2018-10" db="EMBL/GenBank/DDBJ databases">
        <title>Hidden diversity of soil giant viruses.</title>
        <authorList>
            <person name="Schulz F."/>
            <person name="Alteio L."/>
            <person name="Goudeau D."/>
            <person name="Ryan E.M."/>
            <person name="Malmstrom R.R."/>
            <person name="Blanchard J."/>
            <person name="Woyke T."/>
        </authorList>
    </citation>
    <scope>NUCLEOTIDE SEQUENCE</scope>
    <source>
        <strain evidence="3">FNV1</strain>
    </source>
</reference>
<name>A0A3G5A2R6_9VIRU</name>
<dbReference type="Gene3D" id="1.10.4080.10">
    <property type="entry name" value="ADP-ribosylation/Crystallin J1"/>
    <property type="match status" value="1"/>
</dbReference>
<dbReference type="PANTHER" id="PTHR16222">
    <property type="entry name" value="ADP-RIBOSYLGLYCOHYDROLASE"/>
    <property type="match status" value="1"/>
</dbReference>
<accession>A0A3G5A2R6</accession>
<comment type="similarity">
    <text evidence="1">Belongs to the ADP-ribosylglycohydrolase family.</text>
</comment>
<organism evidence="3">
    <name type="scientific">Faunusvirus sp</name>
    <dbReference type="NCBI Taxonomy" id="2487766"/>
    <lineage>
        <taxon>Viruses</taxon>
        <taxon>Varidnaviria</taxon>
        <taxon>Bamfordvirae</taxon>
        <taxon>Nucleocytoviricota</taxon>
        <taxon>Megaviricetes</taxon>
        <taxon>Imitervirales</taxon>
        <taxon>Mimiviridae</taxon>
    </lineage>
</organism>
<protein>
    <submittedName>
        <fullName evidence="3">ADP-ribosylglycohydrolase</fullName>
    </submittedName>
</protein>
<dbReference type="PANTHER" id="PTHR16222:SF26">
    <property type="entry name" value="ADP-RIBOSYLHYDROLASE ARH1"/>
    <property type="match status" value="1"/>
</dbReference>
<gene>
    <name evidence="3" type="ORF">Faunusvirus48_4</name>
</gene>
<evidence type="ECO:0000256" key="1">
    <source>
        <dbReference type="ARBA" id="ARBA00010702"/>
    </source>
</evidence>
<dbReference type="GO" id="GO:0016787">
    <property type="term" value="F:hydrolase activity"/>
    <property type="evidence" value="ECO:0007669"/>
    <property type="project" value="UniProtKB-KW"/>
</dbReference>
<dbReference type="InterPro" id="IPR036705">
    <property type="entry name" value="Ribosyl_crysJ1_sf"/>
</dbReference>
<proteinExistence type="inferred from homology"/>